<gene>
    <name evidence="10" type="ORF">C6P40_002608</name>
</gene>
<feature type="domain" description="NADP-dependent oxidoreductase" evidence="8">
    <location>
        <begin position="400"/>
        <end position="670"/>
    </location>
</feature>
<dbReference type="Pfam" id="PF00248">
    <property type="entry name" value="Aldo_ket_red"/>
    <property type="match status" value="3"/>
</dbReference>
<comment type="caution">
    <text evidence="10">The sequence shown here is derived from an EMBL/GenBank/DDBJ whole genome shotgun (WGS) entry which is preliminary data.</text>
</comment>
<dbReference type="InterPro" id="IPR048538">
    <property type="entry name" value="Rrn7_cyclin_C"/>
</dbReference>
<dbReference type="SUPFAM" id="SSF51430">
    <property type="entry name" value="NAD(P)-linked oxidoreductase"/>
    <property type="match status" value="2"/>
</dbReference>
<evidence type="ECO:0000259" key="9">
    <source>
        <dbReference type="Pfam" id="PF20645"/>
    </source>
</evidence>
<dbReference type="InterPro" id="IPR018170">
    <property type="entry name" value="Aldo/ket_reductase_CS"/>
</dbReference>
<comment type="catalytic activity">
    <reaction evidence="2">
        <text>(R)-pantolactone + NADP(+) = 2-dehydropantolactone + NADPH + H(+)</text>
        <dbReference type="Rhea" id="RHEA:18981"/>
        <dbReference type="ChEBI" id="CHEBI:15378"/>
        <dbReference type="ChEBI" id="CHEBI:16719"/>
        <dbReference type="ChEBI" id="CHEBI:18395"/>
        <dbReference type="ChEBI" id="CHEBI:57783"/>
        <dbReference type="ChEBI" id="CHEBI:58349"/>
        <dbReference type="EC" id="1.1.1.358"/>
    </reaction>
</comment>
<accession>A0A9P6WNU1</accession>
<dbReference type="PANTHER" id="PTHR11732">
    <property type="entry name" value="ALDO/KETO REDUCTASE"/>
    <property type="match status" value="1"/>
</dbReference>
<dbReference type="PRINTS" id="PR00069">
    <property type="entry name" value="ALDKETRDTASE"/>
</dbReference>
<feature type="transmembrane region" description="Helical" evidence="7">
    <location>
        <begin position="159"/>
        <end position="179"/>
    </location>
</feature>
<evidence type="ECO:0000256" key="6">
    <source>
        <dbReference type="ARBA" id="ARBA00081322"/>
    </source>
</evidence>
<dbReference type="FunFam" id="3.20.20.100:FF:000002">
    <property type="entry name" value="2,5-diketo-D-gluconic acid reductase A"/>
    <property type="match status" value="1"/>
</dbReference>
<keyword evidence="11" id="KW-1185">Reference proteome</keyword>
<evidence type="ECO:0000256" key="4">
    <source>
        <dbReference type="ARBA" id="ARBA00066965"/>
    </source>
</evidence>
<dbReference type="AlphaFoldDB" id="A0A9P6WNU1"/>
<dbReference type="EC" id="1.1.1.358" evidence="4"/>
<dbReference type="PROSITE" id="PS00798">
    <property type="entry name" value="ALDOKETO_REDUCTASE_1"/>
    <property type="match status" value="1"/>
</dbReference>
<dbReference type="Proteomes" id="UP000697127">
    <property type="component" value="Unassembled WGS sequence"/>
</dbReference>
<dbReference type="EMBL" id="PUHW01000029">
    <property type="protein sequence ID" value="KAG0690516.1"/>
    <property type="molecule type" value="Genomic_DNA"/>
</dbReference>
<evidence type="ECO:0000256" key="5">
    <source>
        <dbReference type="ARBA" id="ARBA00079693"/>
    </source>
</evidence>
<evidence type="ECO:0000256" key="3">
    <source>
        <dbReference type="ARBA" id="ARBA00051098"/>
    </source>
</evidence>
<dbReference type="Pfam" id="PF20645">
    <property type="entry name" value="Rrn7_cyclin_C"/>
    <property type="match status" value="1"/>
</dbReference>
<evidence type="ECO:0000313" key="11">
    <source>
        <dbReference type="Proteomes" id="UP000697127"/>
    </source>
</evidence>
<dbReference type="Gene3D" id="3.20.20.100">
    <property type="entry name" value="NADP-dependent oxidoreductase domain"/>
    <property type="match status" value="3"/>
</dbReference>
<dbReference type="PROSITE" id="PS00062">
    <property type="entry name" value="ALDOKETO_REDUCTASE_2"/>
    <property type="match status" value="1"/>
</dbReference>
<dbReference type="InterPro" id="IPR020471">
    <property type="entry name" value="AKR"/>
</dbReference>
<comment type="catalytic activity">
    <reaction evidence="3">
        <text>isatin + NADPH + H(+) = 3-hydroxyindolin-2-one + NADP(+)</text>
        <dbReference type="Rhea" id="RHEA:68608"/>
        <dbReference type="ChEBI" id="CHEBI:15378"/>
        <dbReference type="ChEBI" id="CHEBI:27539"/>
        <dbReference type="ChEBI" id="CHEBI:28536"/>
        <dbReference type="ChEBI" id="CHEBI:57783"/>
        <dbReference type="ChEBI" id="CHEBI:58349"/>
    </reaction>
</comment>
<dbReference type="GO" id="GO:0042180">
    <property type="term" value="P:ketone metabolic process"/>
    <property type="evidence" value="ECO:0007669"/>
    <property type="project" value="UniProtKB-ARBA"/>
</dbReference>
<organism evidence="10 11">
    <name type="scientific">Pichia californica</name>
    <dbReference type="NCBI Taxonomy" id="460514"/>
    <lineage>
        <taxon>Eukaryota</taxon>
        <taxon>Fungi</taxon>
        <taxon>Dikarya</taxon>
        <taxon>Ascomycota</taxon>
        <taxon>Saccharomycotina</taxon>
        <taxon>Pichiomycetes</taxon>
        <taxon>Pichiales</taxon>
        <taxon>Pichiaceae</taxon>
        <taxon>Pichia</taxon>
    </lineage>
</organism>
<evidence type="ECO:0000256" key="7">
    <source>
        <dbReference type="SAM" id="Phobius"/>
    </source>
</evidence>
<reference evidence="10" key="1">
    <citation type="submission" date="2020-11" db="EMBL/GenBank/DDBJ databases">
        <title>Kefir isolates.</title>
        <authorList>
            <person name="Marcisauskas S."/>
            <person name="Kim Y."/>
            <person name="Blasche S."/>
        </authorList>
    </citation>
    <scope>NUCLEOTIDE SEQUENCE</scope>
    <source>
        <strain evidence="10">Olga-1</strain>
    </source>
</reference>
<evidence type="ECO:0000313" key="10">
    <source>
        <dbReference type="EMBL" id="KAG0690516.1"/>
    </source>
</evidence>
<evidence type="ECO:0000259" key="8">
    <source>
        <dbReference type="Pfam" id="PF00248"/>
    </source>
</evidence>
<sequence length="881" mass="100955">MARYSRGQVCGVDNCPSRLWKRVNGQNVCQYGHVNEFDIEIDDEDDMGNTGAAGIPGIGDFSRRLTNVAGLTSSQITRDKVDQLSSKKIQTRKYGEDFKKLQAKCFQIILAKNSKFIIEKLNLNKEQGKLYFSIVKLLWIKTLDRHLHKKSTKSTNYSIRFLVLINYLAIIQMNLPLYLSDFISLTFDKKFNIERCEYALPRDLRIQIPFSQLKSFHSHSTFNYISILIKDQFCREIIESNILESKLNYYPLLTRITLNLYLSMDIVRLVKNYIIINKIDFSFKECINKYHVHPELKLISIFIICTKIYFMNNSRKQYYQWHQKYLLNDSKFNSVDLKKRILFKSSFKDLYNWNNQQVDEFCDFYNKNILPNVKIYTNIEYAYSCSKVYKLNTGAEIPALGLGTWQSPDEECFNAVYTALTAGYRHIDTARVYQNEEAVGNAIAKYLKDTDTSRDEIFVTTKLWCTEVQDPKRALTESLKRLKLDYVDLYLMHWPVTMSPTFNELFPKSKDGKSALLIDFNEWNYVNTYKAMQPLIELGLTKAIGISNFNIPKIEYLLSQPDVTVIPACNQVEIHPFLPQQDLIDYCKSKEILVECYSPLGSTGAPLLKNEVIIQLSEKYSVSPACIVISWAIARDTVVLPKSVHDVRIESNLKTIELSSADVAEIDQVSKTTTQRVVNPPWGAEIPAVGLGTWKCTDEECYNAVKSALNSGYTHIDTARVYQNEIAVGKAINDYLIETNTPREKLFITTKLWSCNQIEMHPFLPQDNLLNYCKDKNILIQCYSPLGSTGAPILKNEILNSIALNKNVSTACIALSWGIERGTVVLPKSVNPIRIASNIKTINLTPKEISIISEIGEKNPKRVNNPKWGISSNIFDENSTF</sequence>
<proteinExistence type="predicted"/>
<keyword evidence="1" id="KW-0560">Oxidoreductase</keyword>
<keyword evidence="7" id="KW-1133">Transmembrane helix</keyword>
<feature type="domain" description="NADP-dependent oxidoreductase" evidence="8">
    <location>
        <begin position="753"/>
        <end position="856"/>
    </location>
</feature>
<name>A0A9P6WNU1_9ASCO</name>
<dbReference type="InterPro" id="IPR023210">
    <property type="entry name" value="NADP_OxRdtase_dom"/>
</dbReference>
<keyword evidence="7" id="KW-0472">Membrane</keyword>
<feature type="domain" description="Rrn7/TAF1B C-terminal cyclin" evidence="9">
    <location>
        <begin position="244"/>
        <end position="369"/>
    </location>
</feature>
<evidence type="ECO:0000256" key="1">
    <source>
        <dbReference type="ARBA" id="ARBA00023002"/>
    </source>
</evidence>
<keyword evidence="7" id="KW-0812">Transmembrane</keyword>
<dbReference type="InterPro" id="IPR036812">
    <property type="entry name" value="NAD(P)_OxRdtase_dom_sf"/>
</dbReference>
<protein>
    <recommendedName>
        <fullName evidence="5">2-dehydropantolactone reductase</fullName>
        <ecNumber evidence="4">1.1.1.358</ecNumber>
    </recommendedName>
    <alternativeName>
        <fullName evidence="5">2-dehydropantolactone reductase</fullName>
    </alternativeName>
    <alternativeName>
        <fullName evidence="6">Ketopantoyl-lactone reductase</fullName>
    </alternativeName>
</protein>
<evidence type="ECO:0000256" key="2">
    <source>
        <dbReference type="ARBA" id="ARBA00050878"/>
    </source>
</evidence>
<dbReference type="CDD" id="cd19071">
    <property type="entry name" value="AKR_AKR1-5-like"/>
    <property type="match status" value="1"/>
</dbReference>
<dbReference type="GO" id="GO:0047011">
    <property type="term" value="F:2-dehydropantolactone reductase (A-specific) activity"/>
    <property type="evidence" value="ECO:0007669"/>
    <property type="project" value="UniProtKB-ARBA"/>
</dbReference>
<feature type="domain" description="NADP-dependent oxidoreductase" evidence="8">
    <location>
        <begin position="689"/>
        <end position="752"/>
    </location>
</feature>